<protein>
    <submittedName>
        <fullName evidence="1">TcmI family type II polyketide cyclase</fullName>
    </submittedName>
</protein>
<dbReference type="Pfam" id="PF04673">
    <property type="entry name" value="Cyclase_polyket"/>
    <property type="match status" value="1"/>
</dbReference>
<dbReference type="EMBL" id="WVUH01000084">
    <property type="protein sequence ID" value="MBO4206785.1"/>
    <property type="molecule type" value="Genomic_DNA"/>
</dbReference>
<keyword evidence="2" id="KW-1185">Reference proteome</keyword>
<dbReference type="SUPFAM" id="SSF54909">
    <property type="entry name" value="Dimeric alpha+beta barrel"/>
    <property type="match status" value="1"/>
</dbReference>
<dbReference type="Proteomes" id="UP000823521">
    <property type="component" value="Unassembled WGS sequence"/>
</dbReference>
<dbReference type="Gene3D" id="3.30.70.1090">
    <property type="entry name" value="Dimeric alpha+beta barrel"/>
    <property type="match status" value="1"/>
</dbReference>
<dbReference type="InterPro" id="IPR006765">
    <property type="entry name" value="Polyketide_synth_cyclase"/>
</dbReference>
<accession>A0ABS3VQH0</accession>
<dbReference type="InterPro" id="IPR011008">
    <property type="entry name" value="Dimeric_a/b-barrel"/>
</dbReference>
<sequence>MNRLLIVGKVLPGADGELAEIFAEADGTELPVITGVRHRSLYRLGDLYLHLMETDADPTMTAREQEHPAFRRVFQRLSGCTEPYLPTARSPRDAMAACIYHWDMPGVVRR</sequence>
<comment type="caution">
    <text evidence="1">The sequence shown here is derived from an EMBL/GenBank/DDBJ whole genome shotgun (WGS) entry which is preliminary data.</text>
</comment>
<dbReference type="InterPro" id="IPR038474">
    <property type="entry name" value="Polyketide_synth_cyclase_sf"/>
</dbReference>
<name>A0ABS3VQH0_MICEH</name>
<gene>
    <name evidence="1" type="ORF">GSF22_12335</name>
</gene>
<dbReference type="RefSeq" id="WP_208813687.1">
    <property type="nucleotide sequence ID" value="NZ_WVUH01000084.1"/>
</dbReference>
<organism evidence="1 2">
    <name type="scientific">Micromonospora echinofusca</name>
    <dbReference type="NCBI Taxonomy" id="47858"/>
    <lineage>
        <taxon>Bacteria</taxon>
        <taxon>Bacillati</taxon>
        <taxon>Actinomycetota</taxon>
        <taxon>Actinomycetes</taxon>
        <taxon>Micromonosporales</taxon>
        <taxon>Micromonosporaceae</taxon>
        <taxon>Micromonospora</taxon>
    </lineage>
</organism>
<proteinExistence type="predicted"/>
<evidence type="ECO:0000313" key="1">
    <source>
        <dbReference type="EMBL" id="MBO4206785.1"/>
    </source>
</evidence>
<evidence type="ECO:0000313" key="2">
    <source>
        <dbReference type="Proteomes" id="UP000823521"/>
    </source>
</evidence>
<reference evidence="1 2" key="1">
    <citation type="submission" date="2019-12" db="EMBL/GenBank/DDBJ databases">
        <title>Whole genome sequencing of endophytic Actinobacterium Micromonospora sp. MPMI6T.</title>
        <authorList>
            <person name="Evv R."/>
            <person name="Podile A.R."/>
        </authorList>
    </citation>
    <scope>NUCLEOTIDE SEQUENCE [LARGE SCALE GENOMIC DNA]</scope>
    <source>
        <strain evidence="1 2">MPMI6</strain>
    </source>
</reference>